<keyword evidence="2" id="KW-0645">Protease</keyword>
<gene>
    <name evidence="2" type="ORF">J2S43_005292</name>
</gene>
<name>A0ABT9MZC5_9ACTN</name>
<dbReference type="RefSeq" id="WP_306833627.1">
    <property type="nucleotide sequence ID" value="NZ_JAUSRA010000001.1"/>
</dbReference>
<feature type="transmembrane region" description="Helical" evidence="1">
    <location>
        <begin position="98"/>
        <end position="122"/>
    </location>
</feature>
<comment type="caution">
    <text evidence="2">The sequence shown here is derived from an EMBL/GenBank/DDBJ whole genome shotgun (WGS) entry which is preliminary data.</text>
</comment>
<accession>A0ABT9MZC5</accession>
<dbReference type="Proteomes" id="UP001240984">
    <property type="component" value="Unassembled WGS sequence"/>
</dbReference>
<dbReference type="GO" id="GO:0006508">
    <property type="term" value="P:proteolysis"/>
    <property type="evidence" value="ECO:0007669"/>
    <property type="project" value="UniProtKB-KW"/>
</dbReference>
<keyword evidence="1" id="KW-0812">Transmembrane</keyword>
<proteinExistence type="predicted"/>
<feature type="transmembrane region" description="Helical" evidence="1">
    <location>
        <begin position="73"/>
        <end position="92"/>
    </location>
</feature>
<sequence>MSPKDSWPFRHRVAVGVICALGGIAQFFLGYPGHAVLTLLGAVAWFGGAYWQHRSRETGTTRSASRRSLQARGVALIVGSAVVAAGAGLVIANAGGNITAYVMGGVLLAVALYCIVSALVNWKKATTPQEQ</sequence>
<evidence type="ECO:0000313" key="2">
    <source>
        <dbReference type="EMBL" id="MDP9796780.1"/>
    </source>
</evidence>
<keyword evidence="1" id="KW-0472">Membrane</keyword>
<dbReference type="EMBL" id="JAUSRA010000001">
    <property type="protein sequence ID" value="MDP9796780.1"/>
    <property type="molecule type" value="Genomic_DNA"/>
</dbReference>
<evidence type="ECO:0000313" key="3">
    <source>
        <dbReference type="Proteomes" id="UP001240984"/>
    </source>
</evidence>
<keyword evidence="3" id="KW-1185">Reference proteome</keyword>
<evidence type="ECO:0000256" key="1">
    <source>
        <dbReference type="SAM" id="Phobius"/>
    </source>
</evidence>
<reference evidence="2 3" key="1">
    <citation type="submission" date="2023-07" db="EMBL/GenBank/DDBJ databases">
        <title>Sequencing the genomes of 1000 actinobacteria strains.</title>
        <authorList>
            <person name="Klenk H.-P."/>
        </authorList>
    </citation>
    <scope>NUCLEOTIDE SEQUENCE [LARGE SCALE GENOMIC DNA]</scope>
    <source>
        <strain evidence="2 3">DSM 44710</strain>
    </source>
</reference>
<feature type="transmembrane region" description="Helical" evidence="1">
    <location>
        <begin position="12"/>
        <end position="29"/>
    </location>
</feature>
<keyword evidence="1" id="KW-1133">Transmembrane helix</keyword>
<keyword evidence="2" id="KW-0378">Hydrolase</keyword>
<feature type="transmembrane region" description="Helical" evidence="1">
    <location>
        <begin position="35"/>
        <end position="52"/>
    </location>
</feature>
<dbReference type="GO" id="GO:0008233">
    <property type="term" value="F:peptidase activity"/>
    <property type="evidence" value="ECO:0007669"/>
    <property type="project" value="UniProtKB-KW"/>
</dbReference>
<organism evidence="2 3">
    <name type="scientific">Catenuloplanes nepalensis</name>
    <dbReference type="NCBI Taxonomy" id="587533"/>
    <lineage>
        <taxon>Bacteria</taxon>
        <taxon>Bacillati</taxon>
        <taxon>Actinomycetota</taxon>
        <taxon>Actinomycetes</taxon>
        <taxon>Micromonosporales</taxon>
        <taxon>Micromonosporaceae</taxon>
        <taxon>Catenuloplanes</taxon>
    </lineage>
</organism>
<protein>
    <submittedName>
        <fullName evidence="2">ABC-type protease/lipase transport system fused ATPase/permease subunit</fullName>
    </submittedName>
</protein>